<accession>A0A401QHJ6</accession>
<dbReference type="PANTHER" id="PTHR24403:SF67">
    <property type="entry name" value="FI01116P-RELATED"/>
    <property type="match status" value="1"/>
</dbReference>
<evidence type="ECO:0000256" key="7">
    <source>
        <dbReference type="ARBA" id="ARBA00023242"/>
    </source>
</evidence>
<protein>
    <recommendedName>
        <fullName evidence="10">C2H2-type domain-containing protein</fullName>
    </recommendedName>
</protein>
<feature type="domain" description="C2H2-type" evidence="10">
    <location>
        <begin position="333"/>
        <end position="355"/>
    </location>
</feature>
<dbReference type="Pfam" id="PF00096">
    <property type="entry name" value="zf-C2H2"/>
    <property type="match status" value="2"/>
</dbReference>
<evidence type="ECO:0000313" key="12">
    <source>
        <dbReference type="Proteomes" id="UP000288216"/>
    </source>
</evidence>
<dbReference type="InterPro" id="IPR036236">
    <property type="entry name" value="Znf_C2H2_sf"/>
</dbReference>
<evidence type="ECO:0000256" key="9">
    <source>
        <dbReference type="SAM" id="MobiDB-lite"/>
    </source>
</evidence>
<dbReference type="EMBL" id="BFAA01097313">
    <property type="protein sequence ID" value="GCB84812.1"/>
    <property type="molecule type" value="Genomic_DNA"/>
</dbReference>
<evidence type="ECO:0000256" key="4">
    <source>
        <dbReference type="ARBA" id="ARBA00022771"/>
    </source>
</evidence>
<organism evidence="11 12">
    <name type="scientific">Scyliorhinus torazame</name>
    <name type="common">Cloudy catshark</name>
    <name type="synonym">Catulus torazame</name>
    <dbReference type="NCBI Taxonomy" id="75743"/>
    <lineage>
        <taxon>Eukaryota</taxon>
        <taxon>Metazoa</taxon>
        <taxon>Chordata</taxon>
        <taxon>Craniata</taxon>
        <taxon>Vertebrata</taxon>
        <taxon>Chondrichthyes</taxon>
        <taxon>Elasmobranchii</taxon>
        <taxon>Galeomorphii</taxon>
        <taxon>Galeoidea</taxon>
        <taxon>Carcharhiniformes</taxon>
        <taxon>Scyliorhinidae</taxon>
        <taxon>Scyliorhinus</taxon>
    </lineage>
</organism>
<keyword evidence="3" id="KW-0677">Repeat</keyword>
<dbReference type="InterPro" id="IPR013087">
    <property type="entry name" value="Znf_C2H2_type"/>
</dbReference>
<feature type="compositionally biased region" description="Gly residues" evidence="9">
    <location>
        <begin position="88"/>
        <end position="97"/>
    </location>
</feature>
<name>A0A401QHJ6_SCYTO</name>
<comment type="caution">
    <text evidence="11">The sequence shown here is derived from an EMBL/GenBank/DDBJ whole genome shotgun (WGS) entry which is preliminary data.</text>
</comment>
<feature type="region of interest" description="Disordered" evidence="9">
    <location>
        <begin position="161"/>
        <end position="236"/>
    </location>
</feature>
<dbReference type="GO" id="GO:0008270">
    <property type="term" value="F:zinc ion binding"/>
    <property type="evidence" value="ECO:0007669"/>
    <property type="project" value="UniProtKB-KW"/>
</dbReference>
<dbReference type="GO" id="GO:0045944">
    <property type="term" value="P:positive regulation of transcription by RNA polymerase II"/>
    <property type="evidence" value="ECO:0007669"/>
    <property type="project" value="TreeGrafter"/>
</dbReference>
<keyword evidence="12" id="KW-1185">Reference proteome</keyword>
<feature type="domain" description="C2H2-type" evidence="10">
    <location>
        <begin position="305"/>
        <end position="332"/>
    </location>
</feature>
<evidence type="ECO:0000256" key="8">
    <source>
        <dbReference type="PROSITE-ProRule" id="PRU00042"/>
    </source>
</evidence>
<evidence type="ECO:0000256" key="2">
    <source>
        <dbReference type="ARBA" id="ARBA00022723"/>
    </source>
</evidence>
<comment type="subcellular location">
    <subcellularLocation>
        <location evidence="1">Nucleus</location>
    </subcellularLocation>
</comment>
<evidence type="ECO:0000313" key="11">
    <source>
        <dbReference type="EMBL" id="GCB84812.1"/>
    </source>
</evidence>
<dbReference type="SUPFAM" id="SSF57667">
    <property type="entry name" value="beta-beta-alpha zinc fingers"/>
    <property type="match status" value="2"/>
</dbReference>
<evidence type="ECO:0000256" key="6">
    <source>
        <dbReference type="ARBA" id="ARBA00023125"/>
    </source>
</evidence>
<dbReference type="Proteomes" id="UP000288216">
    <property type="component" value="Unassembled WGS sequence"/>
</dbReference>
<dbReference type="OMA" id="FACARKE"/>
<dbReference type="AlphaFoldDB" id="A0A401QHJ6"/>
<feature type="domain" description="C2H2-type" evidence="10">
    <location>
        <begin position="241"/>
        <end position="269"/>
    </location>
</feature>
<keyword evidence="7" id="KW-0539">Nucleus</keyword>
<keyword evidence="6" id="KW-0238">DNA-binding</keyword>
<proteinExistence type="predicted"/>
<dbReference type="Gene3D" id="3.30.160.60">
    <property type="entry name" value="Classic Zinc Finger"/>
    <property type="match status" value="3"/>
</dbReference>
<sequence length="391" mass="42919">MSSPSLCDGGAKGQMQFAEGSQETKPLTCPLCTFITESAEAFEQHQALHGNMRLYEELAPPVKQEPGGEWWPPYDGEEPSPLASDGSDGLGPRGGYGWDLQQDEGKPLDRQWGYPEGQSPGGDAKRNGQPKASAGFLSGGGLVGGEQPMLNFKVVVVGEEGGQGRRRRGGGCEGREPPPAEEELGSQRHDPFPGGLPGYEGEPEQEGEQAALSGESSPGSRPSASDPRASQSKQKWQSKQYQCDLCPYVARGKQDLRIHEREEHLKEGSDVIKCSQCNYTTNKISFWRQHKLVHISANGSTGRIYMCKTCGWKTKYRHSLVKHIALHTGNKSFQCDQCGFACARKENLKRHKLTHLKKGVDGKGLMLKCNWCEYATAHSNALRRHAMTLHN</sequence>
<dbReference type="OrthoDB" id="6077919at2759"/>
<feature type="compositionally biased region" description="Polar residues" evidence="9">
    <location>
        <begin position="214"/>
        <end position="223"/>
    </location>
</feature>
<evidence type="ECO:0000259" key="10">
    <source>
        <dbReference type="PROSITE" id="PS50157"/>
    </source>
</evidence>
<dbReference type="PROSITE" id="PS00028">
    <property type="entry name" value="ZINC_FINGER_C2H2_1"/>
    <property type="match status" value="1"/>
</dbReference>
<evidence type="ECO:0000256" key="5">
    <source>
        <dbReference type="ARBA" id="ARBA00022833"/>
    </source>
</evidence>
<dbReference type="PANTHER" id="PTHR24403">
    <property type="entry name" value="ZINC FINGER PROTEIN"/>
    <property type="match status" value="1"/>
</dbReference>
<dbReference type="FunFam" id="3.30.160.60:FF:000123">
    <property type="entry name" value="transcriptional repressor CTCF isoform X1"/>
    <property type="match status" value="1"/>
</dbReference>
<evidence type="ECO:0000256" key="1">
    <source>
        <dbReference type="ARBA" id="ARBA00004123"/>
    </source>
</evidence>
<feature type="region of interest" description="Disordered" evidence="9">
    <location>
        <begin position="1"/>
        <end position="22"/>
    </location>
</feature>
<feature type="non-terminal residue" evidence="11">
    <location>
        <position position="391"/>
    </location>
</feature>
<keyword evidence="4 8" id="KW-0863">Zinc-finger</keyword>
<dbReference type="InterPro" id="IPR050688">
    <property type="entry name" value="Zinc_finger/UBP_domain"/>
</dbReference>
<evidence type="ECO:0000256" key="3">
    <source>
        <dbReference type="ARBA" id="ARBA00022737"/>
    </source>
</evidence>
<reference evidence="11 12" key="1">
    <citation type="journal article" date="2018" name="Nat. Ecol. Evol.">
        <title>Shark genomes provide insights into elasmobranch evolution and the origin of vertebrates.</title>
        <authorList>
            <person name="Hara Y"/>
            <person name="Yamaguchi K"/>
            <person name="Onimaru K"/>
            <person name="Kadota M"/>
            <person name="Koyanagi M"/>
            <person name="Keeley SD"/>
            <person name="Tatsumi K"/>
            <person name="Tanaka K"/>
            <person name="Motone F"/>
            <person name="Kageyama Y"/>
            <person name="Nozu R"/>
            <person name="Adachi N"/>
            <person name="Nishimura O"/>
            <person name="Nakagawa R"/>
            <person name="Tanegashima C"/>
            <person name="Kiyatake I"/>
            <person name="Matsumoto R"/>
            <person name="Murakumo K"/>
            <person name="Nishida K"/>
            <person name="Terakita A"/>
            <person name="Kuratani S"/>
            <person name="Sato K"/>
            <person name="Hyodo S Kuraku.S."/>
        </authorList>
    </citation>
    <scope>NUCLEOTIDE SEQUENCE [LARGE SCALE GENOMIC DNA]</scope>
</reference>
<gene>
    <name evidence="11" type="ORF">scyTo_0025462</name>
</gene>
<dbReference type="GO" id="GO:0003677">
    <property type="term" value="F:DNA binding"/>
    <property type="evidence" value="ECO:0007669"/>
    <property type="project" value="UniProtKB-KW"/>
</dbReference>
<dbReference type="STRING" id="75743.A0A401QHJ6"/>
<keyword evidence="5" id="KW-0862">Zinc</keyword>
<dbReference type="PROSITE" id="PS50157">
    <property type="entry name" value="ZINC_FINGER_C2H2_2"/>
    <property type="match status" value="3"/>
</dbReference>
<dbReference type="SMART" id="SM00355">
    <property type="entry name" value="ZnF_C2H2"/>
    <property type="match status" value="6"/>
</dbReference>
<dbReference type="GO" id="GO:0005634">
    <property type="term" value="C:nucleus"/>
    <property type="evidence" value="ECO:0007669"/>
    <property type="project" value="UniProtKB-SubCell"/>
</dbReference>
<keyword evidence="2" id="KW-0479">Metal-binding</keyword>
<feature type="region of interest" description="Disordered" evidence="9">
    <location>
        <begin position="64"/>
        <end position="145"/>
    </location>
</feature>